<dbReference type="InterPro" id="IPR001544">
    <property type="entry name" value="Aminotrans_IV"/>
</dbReference>
<sequence>MLDEPLPLDDRGFAYGDGLFETVLVRDGQALLWRAHLERLERGAERLGFELPDPASLQALPARCGPGLTVLKLVVTRGSGGRGYRPPGVAEPRWRWSVAPFAPQPERWRHGVVVRLCQLRLSWQPRLAGIKHLARLENVLARQEWQDENIAEGILCDGDGNLVEATAMNLIWRRAGVLETPRLDRCGVAGTLLEALGERLPIHRVQASDLALREADAAWVLNSVQGVWPLRRLVSAEGTRLKDWSLERQDSLQSAAHSLLGYPGSEDLRDLVAK</sequence>
<evidence type="ECO:0000256" key="1">
    <source>
        <dbReference type="ARBA" id="ARBA00001933"/>
    </source>
</evidence>
<keyword evidence="4" id="KW-0663">Pyridoxal phosphate</keyword>
<keyword evidence="5" id="KW-0289">Folate biosynthesis</keyword>
<evidence type="ECO:0000256" key="8">
    <source>
        <dbReference type="ARBA" id="ARBA00035676"/>
    </source>
</evidence>
<comment type="similarity">
    <text evidence="2">Belongs to the class-IV pyridoxal-phosphate-dependent aminotransferase family.</text>
</comment>
<dbReference type="PANTHER" id="PTHR42743:SF2">
    <property type="entry name" value="AMINODEOXYCHORISMATE LYASE"/>
    <property type="match status" value="1"/>
</dbReference>
<dbReference type="EMBL" id="BMZI01000001">
    <property type="protein sequence ID" value="GHB08159.1"/>
    <property type="molecule type" value="Genomic_DNA"/>
</dbReference>
<evidence type="ECO:0000256" key="5">
    <source>
        <dbReference type="ARBA" id="ARBA00022909"/>
    </source>
</evidence>
<dbReference type="InterPro" id="IPR017824">
    <property type="entry name" value="Aminodeoxychorismate_lyase_IV"/>
</dbReference>
<dbReference type="PANTHER" id="PTHR42743">
    <property type="entry name" value="AMINO-ACID AMINOTRANSFERASE"/>
    <property type="match status" value="1"/>
</dbReference>
<dbReference type="Pfam" id="PF01063">
    <property type="entry name" value="Aminotran_4"/>
    <property type="match status" value="1"/>
</dbReference>
<evidence type="ECO:0000256" key="10">
    <source>
        <dbReference type="NCBIfam" id="TIGR03461"/>
    </source>
</evidence>
<evidence type="ECO:0000256" key="4">
    <source>
        <dbReference type="ARBA" id="ARBA00022898"/>
    </source>
</evidence>
<comment type="pathway">
    <text evidence="7">Cofactor biosynthesis; tetrahydrofolate biosynthesis; 4-aminobenzoate from chorismate: step 2/2.</text>
</comment>
<evidence type="ECO:0000256" key="9">
    <source>
        <dbReference type="ARBA" id="ARBA00049529"/>
    </source>
</evidence>
<gene>
    <name evidence="11" type="primary">pabC</name>
    <name evidence="11" type="ORF">GCM10009038_01820</name>
</gene>
<dbReference type="GO" id="GO:0016829">
    <property type="term" value="F:lyase activity"/>
    <property type="evidence" value="ECO:0007669"/>
    <property type="project" value="UniProtKB-KW"/>
</dbReference>
<reference evidence="12" key="1">
    <citation type="journal article" date="2019" name="Int. J. Syst. Evol. Microbiol.">
        <title>The Global Catalogue of Microorganisms (GCM) 10K type strain sequencing project: providing services to taxonomists for standard genome sequencing and annotation.</title>
        <authorList>
            <consortium name="The Broad Institute Genomics Platform"/>
            <consortium name="The Broad Institute Genome Sequencing Center for Infectious Disease"/>
            <person name="Wu L."/>
            <person name="Ma J."/>
        </authorList>
    </citation>
    <scope>NUCLEOTIDE SEQUENCE [LARGE SCALE GENOMIC DNA]</scope>
    <source>
        <strain evidence="12">KCTC 32998</strain>
    </source>
</reference>
<name>A0ABQ3DRI5_9GAMM</name>
<evidence type="ECO:0000313" key="11">
    <source>
        <dbReference type="EMBL" id="GHB08159.1"/>
    </source>
</evidence>
<keyword evidence="6 11" id="KW-0456">Lyase</keyword>
<dbReference type="Gene3D" id="3.20.10.10">
    <property type="entry name" value="D-amino Acid Aminotransferase, subunit A, domain 2"/>
    <property type="match status" value="1"/>
</dbReference>
<dbReference type="InterPro" id="IPR043132">
    <property type="entry name" value="BCAT-like_C"/>
</dbReference>
<evidence type="ECO:0000256" key="2">
    <source>
        <dbReference type="ARBA" id="ARBA00009320"/>
    </source>
</evidence>
<dbReference type="InterPro" id="IPR043131">
    <property type="entry name" value="BCAT-like_N"/>
</dbReference>
<proteinExistence type="inferred from homology"/>
<dbReference type="EC" id="4.1.3.38" evidence="8 10"/>
<dbReference type="RefSeq" id="WP_189442714.1">
    <property type="nucleotide sequence ID" value="NZ_BMZI01000001.1"/>
</dbReference>
<comment type="subunit">
    <text evidence="3">Homodimer.</text>
</comment>
<dbReference type="InterPro" id="IPR036038">
    <property type="entry name" value="Aminotransferase-like"/>
</dbReference>
<protein>
    <recommendedName>
        <fullName evidence="8 10">Aminodeoxychorismate lyase</fullName>
        <ecNumber evidence="8 10">4.1.3.38</ecNumber>
    </recommendedName>
</protein>
<dbReference type="InterPro" id="IPR050571">
    <property type="entry name" value="Class-IV_PLP-Dep_Aminotrnsfr"/>
</dbReference>
<comment type="catalytic activity">
    <reaction evidence="9">
        <text>4-amino-4-deoxychorismate = 4-aminobenzoate + pyruvate + H(+)</text>
        <dbReference type="Rhea" id="RHEA:16201"/>
        <dbReference type="ChEBI" id="CHEBI:15361"/>
        <dbReference type="ChEBI" id="CHEBI:15378"/>
        <dbReference type="ChEBI" id="CHEBI:17836"/>
        <dbReference type="ChEBI" id="CHEBI:58406"/>
        <dbReference type="EC" id="4.1.3.38"/>
    </reaction>
</comment>
<keyword evidence="12" id="KW-1185">Reference proteome</keyword>
<evidence type="ECO:0000256" key="7">
    <source>
        <dbReference type="ARBA" id="ARBA00035633"/>
    </source>
</evidence>
<organism evidence="11 12">
    <name type="scientific">Salinicola rhizosphaerae</name>
    <dbReference type="NCBI Taxonomy" id="1443141"/>
    <lineage>
        <taxon>Bacteria</taxon>
        <taxon>Pseudomonadati</taxon>
        <taxon>Pseudomonadota</taxon>
        <taxon>Gammaproteobacteria</taxon>
        <taxon>Oceanospirillales</taxon>
        <taxon>Halomonadaceae</taxon>
        <taxon>Salinicola</taxon>
    </lineage>
</organism>
<comment type="caution">
    <text evidence="11">The sequence shown here is derived from an EMBL/GenBank/DDBJ whole genome shotgun (WGS) entry which is preliminary data.</text>
</comment>
<comment type="cofactor">
    <cofactor evidence="1">
        <name>pyridoxal 5'-phosphate</name>
        <dbReference type="ChEBI" id="CHEBI:597326"/>
    </cofactor>
</comment>
<dbReference type="NCBIfam" id="TIGR03461">
    <property type="entry name" value="pabC_Proteo"/>
    <property type="match status" value="1"/>
</dbReference>
<dbReference type="Proteomes" id="UP000646745">
    <property type="component" value="Unassembled WGS sequence"/>
</dbReference>
<dbReference type="Gene3D" id="3.30.470.10">
    <property type="match status" value="1"/>
</dbReference>
<evidence type="ECO:0000256" key="6">
    <source>
        <dbReference type="ARBA" id="ARBA00023239"/>
    </source>
</evidence>
<accession>A0ABQ3DRI5</accession>
<evidence type="ECO:0000256" key="3">
    <source>
        <dbReference type="ARBA" id="ARBA00011738"/>
    </source>
</evidence>
<dbReference type="SUPFAM" id="SSF56752">
    <property type="entry name" value="D-aminoacid aminotransferase-like PLP-dependent enzymes"/>
    <property type="match status" value="1"/>
</dbReference>
<evidence type="ECO:0000313" key="12">
    <source>
        <dbReference type="Proteomes" id="UP000646745"/>
    </source>
</evidence>